<gene>
    <name evidence="1" type="ORF">GCM10009810_34260</name>
</gene>
<organism evidence="1 2">
    <name type="scientific">Nostocoides vanveenii</name>
    <dbReference type="NCBI Taxonomy" id="330835"/>
    <lineage>
        <taxon>Bacteria</taxon>
        <taxon>Bacillati</taxon>
        <taxon>Actinomycetota</taxon>
        <taxon>Actinomycetes</taxon>
        <taxon>Micrococcales</taxon>
        <taxon>Intrasporangiaceae</taxon>
        <taxon>Nostocoides</taxon>
    </lineage>
</organism>
<evidence type="ECO:0000313" key="2">
    <source>
        <dbReference type="Proteomes" id="UP001501475"/>
    </source>
</evidence>
<evidence type="ECO:0000313" key="1">
    <source>
        <dbReference type="EMBL" id="GAA1774408.1"/>
    </source>
</evidence>
<proteinExistence type="predicted"/>
<name>A0ABP4X9Q4_9MICO</name>
<comment type="caution">
    <text evidence="1">The sequence shown here is derived from an EMBL/GenBank/DDBJ whole genome shotgun (WGS) entry which is preliminary data.</text>
</comment>
<dbReference type="Proteomes" id="UP001501475">
    <property type="component" value="Unassembled WGS sequence"/>
</dbReference>
<protein>
    <recommendedName>
        <fullName evidence="3">Lipoprotein</fullName>
    </recommendedName>
</protein>
<dbReference type="EMBL" id="BAAAPN010000101">
    <property type="protein sequence ID" value="GAA1774408.1"/>
    <property type="molecule type" value="Genomic_DNA"/>
</dbReference>
<accession>A0ABP4X9Q4</accession>
<reference evidence="2" key="1">
    <citation type="journal article" date="2019" name="Int. J. Syst. Evol. Microbiol.">
        <title>The Global Catalogue of Microorganisms (GCM) 10K type strain sequencing project: providing services to taxonomists for standard genome sequencing and annotation.</title>
        <authorList>
            <consortium name="The Broad Institute Genomics Platform"/>
            <consortium name="The Broad Institute Genome Sequencing Center for Infectious Disease"/>
            <person name="Wu L."/>
            <person name="Ma J."/>
        </authorList>
    </citation>
    <scope>NUCLEOTIDE SEQUENCE [LARGE SCALE GENOMIC DNA]</scope>
    <source>
        <strain evidence="2">JCM 15591</strain>
    </source>
</reference>
<evidence type="ECO:0008006" key="3">
    <source>
        <dbReference type="Google" id="ProtNLM"/>
    </source>
</evidence>
<keyword evidence="2" id="KW-1185">Reference proteome</keyword>
<sequence length="166" mass="17169">MTSTKPTRSRSPRQGCVRGTTVSRMRTVLLAAAAGLLLAGCGGGEVSTSGKDVSMATVTDANAEQACIDLFGKANDLGAKFSEADFTWTGSQYVSGGVVCALTPVGKTLNQAPVTLRTTNVVDEGTVSAGNGWYVAYRPDTKGAWSDEQKQAVADLAAKAAKHIKP</sequence>